<reference evidence="3" key="1">
    <citation type="submission" date="2022-10" db="EMBL/GenBank/DDBJ databases">
        <title>Chryseobacterium babae sp. nov. isolated from the gut of the beetle Oryctes rhinoceros, and Chryseobacterium kimseyorum sp. nov., isolated from a stick insect rearing cage.</title>
        <authorList>
            <person name="Shelomi M."/>
            <person name="Han C.-J."/>
            <person name="Chen W.-M."/>
            <person name="Chen H.-K."/>
            <person name="Liaw S.-J."/>
            <person name="Muhle E."/>
            <person name="Clermont D."/>
        </authorList>
    </citation>
    <scope>NUCLEOTIDE SEQUENCE</scope>
    <source>
        <strain evidence="3">09-1422</strain>
    </source>
</reference>
<name>A0ABT3HZS5_9FLAO</name>
<dbReference type="RefSeq" id="WP_264750471.1">
    <property type="nucleotide sequence ID" value="NZ_JAPDHW010000008.1"/>
</dbReference>
<comment type="caution">
    <text evidence="3">The sequence shown here is derived from an EMBL/GenBank/DDBJ whole genome shotgun (WGS) entry which is preliminary data.</text>
</comment>
<dbReference type="Proteomes" id="UP001163731">
    <property type="component" value="Unassembled WGS sequence"/>
</dbReference>
<keyword evidence="2" id="KW-0812">Transmembrane</keyword>
<accession>A0ABT3HZS5</accession>
<dbReference type="PANTHER" id="PTHR41532">
    <property type="entry name" value="FIXS PROTEIN"/>
    <property type="match status" value="1"/>
</dbReference>
<evidence type="ECO:0000313" key="4">
    <source>
        <dbReference type="Proteomes" id="UP001163731"/>
    </source>
</evidence>
<dbReference type="InterPro" id="IPR004714">
    <property type="entry name" value="Cyt_oxidase_maturation_cbb3"/>
</dbReference>
<dbReference type="Pfam" id="PF03597">
    <property type="entry name" value="FixS"/>
    <property type="match status" value="1"/>
</dbReference>
<feature type="transmembrane region" description="Helical" evidence="2">
    <location>
        <begin position="6"/>
        <end position="24"/>
    </location>
</feature>
<dbReference type="EMBL" id="JAPDHW010000008">
    <property type="protein sequence ID" value="MCW3169297.1"/>
    <property type="molecule type" value="Genomic_DNA"/>
</dbReference>
<gene>
    <name evidence="3" type="primary">ccoS</name>
    <name evidence="3" type="ORF">OMO38_12280</name>
</gene>
<organism evidence="3 4">
    <name type="scientific">Chryseobacterium kimseyorum</name>
    <dbReference type="NCBI Taxonomy" id="2984028"/>
    <lineage>
        <taxon>Bacteria</taxon>
        <taxon>Pseudomonadati</taxon>
        <taxon>Bacteroidota</taxon>
        <taxon>Flavobacteriia</taxon>
        <taxon>Flavobacteriales</taxon>
        <taxon>Weeksellaceae</taxon>
        <taxon>Chryseobacterium group</taxon>
        <taxon>Chryseobacterium</taxon>
    </lineage>
</organism>
<evidence type="ECO:0000313" key="3">
    <source>
        <dbReference type="EMBL" id="MCW3169297.1"/>
    </source>
</evidence>
<dbReference type="NCBIfam" id="TIGR00847">
    <property type="entry name" value="ccoS"/>
    <property type="match status" value="1"/>
</dbReference>
<keyword evidence="2" id="KW-1133">Transmembrane helix</keyword>
<proteinExistence type="predicted"/>
<evidence type="ECO:0000256" key="2">
    <source>
        <dbReference type="SAM" id="Phobius"/>
    </source>
</evidence>
<dbReference type="PANTHER" id="PTHR41532:SF1">
    <property type="entry name" value="FIXS PROTEIN"/>
    <property type="match status" value="1"/>
</dbReference>
<sequence>MDILYLMILCSASLAAVFLIVFIVNARKGQFEDDESPAVRILFDDEVKEDKKVDSGNKNEREEKGENNKIEEKSE</sequence>
<keyword evidence="4" id="KW-1185">Reference proteome</keyword>
<protein>
    <submittedName>
        <fullName evidence="3">Cbb3-type cytochrome oxidase assembly protein CcoS</fullName>
    </submittedName>
</protein>
<evidence type="ECO:0000256" key="1">
    <source>
        <dbReference type="SAM" id="MobiDB-lite"/>
    </source>
</evidence>
<feature type="region of interest" description="Disordered" evidence="1">
    <location>
        <begin position="49"/>
        <end position="75"/>
    </location>
</feature>
<keyword evidence="2" id="KW-0472">Membrane</keyword>